<dbReference type="GO" id="GO:0019509">
    <property type="term" value="P:L-methionine salvage from methylthioadenosine"/>
    <property type="evidence" value="ECO:0007669"/>
    <property type="project" value="TreeGrafter"/>
</dbReference>
<name>U2E329_9GAMM</name>
<dbReference type="InterPro" id="IPR010044">
    <property type="entry name" value="MTAP"/>
</dbReference>
<dbReference type="Pfam" id="PF01048">
    <property type="entry name" value="PNP_UDP_1"/>
    <property type="match status" value="1"/>
</dbReference>
<dbReference type="GO" id="GO:0006166">
    <property type="term" value="P:purine ribonucleoside salvage"/>
    <property type="evidence" value="ECO:0007669"/>
    <property type="project" value="UniProtKB-UniRule"/>
</dbReference>
<feature type="binding site" evidence="3">
    <location>
        <position position="50"/>
    </location>
    <ligand>
        <name>phosphate</name>
        <dbReference type="ChEBI" id="CHEBI:43474"/>
    </ligand>
</feature>
<dbReference type="InterPro" id="IPR000845">
    <property type="entry name" value="Nucleoside_phosphorylase_d"/>
</dbReference>
<comment type="similarity">
    <text evidence="3">Belongs to the PNP/MTAP phosphorylase family. MTAP subfamily.</text>
</comment>
<dbReference type="HAMAP" id="MF_01963">
    <property type="entry name" value="MTAP"/>
    <property type="match status" value="1"/>
</dbReference>
<protein>
    <recommendedName>
        <fullName evidence="3">Probable 6-oxopurine nucleoside phosphorylase</fullName>
        <ecNumber evidence="3">2.4.2.1</ecNumber>
    </recommendedName>
    <alternativeName>
        <fullName evidence="3">Purine nucleoside phosphorylase</fullName>
        <shortName evidence="3">PNP</shortName>
    </alternativeName>
</protein>
<dbReference type="PANTHER" id="PTHR42679:SF2">
    <property type="entry name" value="S-METHYL-5'-THIOADENOSINE PHOSPHORYLASE"/>
    <property type="match status" value="1"/>
</dbReference>
<reference evidence="5 6" key="1">
    <citation type="journal article" date="2011" name="J. Bacteriol.">
        <title>Genome sequence of Salinisphaera shabanensis, a gammaproteobacterium from the harsh, variable environment of the brine-seawater interface of the Shaban Deep in the Red Sea.</title>
        <authorList>
            <person name="Antunes A."/>
            <person name="Alam I."/>
            <person name="Bajic V.B."/>
            <person name="Stingl U."/>
        </authorList>
    </citation>
    <scope>NUCLEOTIDE SEQUENCE [LARGE SCALE GENOMIC DNA]</scope>
    <source>
        <strain evidence="5 6">E1L3A</strain>
    </source>
</reference>
<evidence type="ECO:0000313" key="5">
    <source>
        <dbReference type="EMBL" id="ERJ18296.1"/>
    </source>
</evidence>
<feature type="binding site" evidence="3">
    <location>
        <begin position="93"/>
        <end position="94"/>
    </location>
    <ligand>
        <name>phosphate</name>
        <dbReference type="ChEBI" id="CHEBI:43474"/>
    </ligand>
</feature>
<evidence type="ECO:0000256" key="3">
    <source>
        <dbReference type="HAMAP-Rule" id="MF_01963"/>
    </source>
</evidence>
<organism evidence="5 6">
    <name type="scientific">Salinisphaera shabanensis E1L3A</name>
    <dbReference type="NCBI Taxonomy" id="1033802"/>
    <lineage>
        <taxon>Bacteria</taxon>
        <taxon>Pseudomonadati</taxon>
        <taxon>Pseudomonadota</taxon>
        <taxon>Gammaproteobacteria</taxon>
        <taxon>Salinisphaerales</taxon>
        <taxon>Salinisphaeraceae</taxon>
        <taxon>Salinisphaera</taxon>
    </lineage>
</organism>
<dbReference type="eggNOG" id="COG0005">
    <property type="taxonomic scope" value="Bacteria"/>
</dbReference>
<evidence type="ECO:0000256" key="1">
    <source>
        <dbReference type="ARBA" id="ARBA00022676"/>
    </source>
</evidence>
<dbReference type="GO" id="GO:0005829">
    <property type="term" value="C:cytosol"/>
    <property type="evidence" value="ECO:0007669"/>
    <property type="project" value="TreeGrafter"/>
</dbReference>
<feature type="binding site" evidence="3">
    <location>
        <position position="227"/>
    </location>
    <ligand>
        <name>substrate</name>
    </ligand>
</feature>
<comment type="subunit">
    <text evidence="3">Homohexamer. Dimer of a homotrimer.</text>
</comment>
<accession>U2E329</accession>
<feature type="binding site" evidence="3">
    <location>
        <begin position="251"/>
        <end position="253"/>
    </location>
    <ligand>
        <name>substrate</name>
    </ligand>
</feature>
<reference evidence="5 6" key="2">
    <citation type="journal article" date="2013" name="PLoS ONE">
        <title>INDIGO - INtegrated Data Warehouse of MIcrobial GenOmes with Examples from the Red Sea Extremophiles.</title>
        <authorList>
            <person name="Alam I."/>
            <person name="Antunes A."/>
            <person name="Kamau A.A."/>
            <person name="Ba Alawi W."/>
            <person name="Kalkatawi M."/>
            <person name="Stingl U."/>
            <person name="Bajic V.B."/>
        </authorList>
    </citation>
    <scope>NUCLEOTIDE SEQUENCE [LARGE SCALE GENOMIC DNA]</scope>
    <source>
        <strain evidence="5 6">E1L3A</strain>
    </source>
</reference>
<comment type="caution">
    <text evidence="3">Lacks conserved residue(s) required for the propagation of feature annotation.</text>
</comment>
<dbReference type="GO" id="GO:0017061">
    <property type="term" value="F:S-methyl-5-thioadenosine phosphorylase activity"/>
    <property type="evidence" value="ECO:0007669"/>
    <property type="project" value="InterPro"/>
</dbReference>
<dbReference type="Proteomes" id="UP000006242">
    <property type="component" value="Unassembled WGS sequence"/>
</dbReference>
<dbReference type="AlphaFoldDB" id="U2E329"/>
<feature type="site" description="Important for substrate specificity" evidence="3">
    <location>
        <position position="209"/>
    </location>
</feature>
<dbReference type="UniPathway" id="UPA00606"/>
<dbReference type="Gene3D" id="3.40.50.1580">
    <property type="entry name" value="Nucleoside phosphorylase domain"/>
    <property type="match status" value="1"/>
</dbReference>
<feature type="domain" description="Nucleoside phosphorylase" evidence="4">
    <location>
        <begin position="43"/>
        <end position="285"/>
    </location>
</feature>
<keyword evidence="3" id="KW-0660">Purine salvage</keyword>
<evidence type="ECO:0000256" key="2">
    <source>
        <dbReference type="ARBA" id="ARBA00022679"/>
    </source>
</evidence>
<dbReference type="NCBIfam" id="NF006599">
    <property type="entry name" value="PRK09136.1"/>
    <property type="match status" value="1"/>
</dbReference>
<comment type="caution">
    <text evidence="5">The sequence shown here is derived from an EMBL/GenBank/DDBJ whole genome shotgun (WGS) entry which is preliminary data.</text>
</comment>
<comment type="miscellaneous">
    <text evidence="3">Although this enzyme belongs to the family of MTA phosphorylases based on sequence homology, it has been shown that conserved amino acid substitutions in the substrate binding pocket convert the substrate specificity of this enzyme from 6-aminopurines to 6-oxopurines.</text>
</comment>
<evidence type="ECO:0000313" key="6">
    <source>
        <dbReference type="Proteomes" id="UP000006242"/>
    </source>
</evidence>
<feature type="binding site" evidence="3">
    <location>
        <position position="228"/>
    </location>
    <ligand>
        <name>phosphate</name>
        <dbReference type="ChEBI" id="CHEBI:43474"/>
    </ligand>
</feature>
<comment type="catalytic activity">
    <reaction evidence="3">
        <text>a purine D-ribonucleoside + phosphate = a purine nucleobase + alpha-D-ribose 1-phosphate</text>
        <dbReference type="Rhea" id="RHEA:19805"/>
        <dbReference type="ChEBI" id="CHEBI:26386"/>
        <dbReference type="ChEBI" id="CHEBI:43474"/>
        <dbReference type="ChEBI" id="CHEBI:57720"/>
        <dbReference type="ChEBI" id="CHEBI:142355"/>
        <dbReference type="EC" id="2.4.2.1"/>
    </reaction>
</comment>
<proteinExistence type="inferred from homology"/>
<keyword evidence="1 3" id="KW-0328">Glycosyltransferase</keyword>
<gene>
    <name evidence="5" type="ORF">SSPSH_002924</name>
</gene>
<dbReference type="CDD" id="cd09010">
    <property type="entry name" value="MTAP_SsMTAPII_like_MTIP"/>
    <property type="match status" value="1"/>
</dbReference>
<dbReference type="SUPFAM" id="SSF53167">
    <property type="entry name" value="Purine and uridine phosphorylases"/>
    <property type="match status" value="1"/>
</dbReference>
<dbReference type="EC" id="2.4.2.1" evidence="3"/>
<evidence type="ECO:0000259" key="4">
    <source>
        <dbReference type="Pfam" id="PF01048"/>
    </source>
</evidence>
<feature type="site" description="Important for substrate specificity" evidence="3">
    <location>
        <position position="263"/>
    </location>
</feature>
<sequence>MQSTAISTPSTAARHAYCLGDTARRVRLFELHESHMSETDIAPIGIIGGTALADLAELEAAETRSDIDTSWGAPSGPLVRGHLAGRAVCFVMRHGPGHKLAPHRINYRANIQALADAGCKQVIAIAAVGGITDAMRAGRIVIPDQIIDYSWGRAHSFYDDERGGLLDHIDFTDPYDAALSKALVDAAQGLKLDPAAGGVHGVTQGPRLETAAEIDRMARDGCDIVGMTGMPEAALAREAGLDYACCAVVVNKAAGRSGGAAIHAEIEATLAQGMADIERLLVAVLPELA</sequence>
<keyword evidence="6" id="KW-1185">Reference proteome</keyword>
<dbReference type="InterPro" id="IPR035994">
    <property type="entry name" value="Nucleoside_phosphorylase_sf"/>
</dbReference>
<keyword evidence="2 3" id="KW-0808">Transferase</keyword>
<comment type="pathway">
    <text evidence="3">Purine metabolism; purine nucleoside salvage.</text>
</comment>
<dbReference type="EMBL" id="AFNV02000021">
    <property type="protein sequence ID" value="ERJ18296.1"/>
    <property type="molecule type" value="Genomic_DNA"/>
</dbReference>
<dbReference type="PANTHER" id="PTHR42679">
    <property type="entry name" value="S-METHYL-5'-THIOADENOSINE PHOSPHORYLASE"/>
    <property type="match status" value="1"/>
</dbReference>
<dbReference type="STRING" id="1033802.SSPSH_002924"/>
<comment type="function">
    <text evidence="3">Purine nucleoside phosphorylase which is highly specific for 6-oxopurine nucleosides. Cleaves guanosine or inosine to respective bases and sugar-1-phosphate molecules. Involved in purine salvage.</text>
</comment>